<dbReference type="GO" id="GO:0015293">
    <property type="term" value="F:symporter activity"/>
    <property type="evidence" value="ECO:0007669"/>
    <property type="project" value="UniProtKB-KW"/>
</dbReference>
<keyword evidence="10 13" id="KW-0472">Membrane</keyword>
<keyword evidence="8" id="KW-0915">Sodium</keyword>
<feature type="transmembrane region" description="Helical" evidence="13">
    <location>
        <begin position="223"/>
        <end position="247"/>
    </location>
</feature>
<dbReference type="PROSITE" id="PS50283">
    <property type="entry name" value="NA_SOLUT_SYMP_3"/>
    <property type="match status" value="1"/>
</dbReference>
<feature type="transmembrane region" description="Helical" evidence="13">
    <location>
        <begin position="278"/>
        <end position="299"/>
    </location>
</feature>
<accession>A0A7X0H3U1</accession>
<feature type="transmembrane region" description="Helical" evidence="13">
    <location>
        <begin position="6"/>
        <end position="27"/>
    </location>
</feature>
<evidence type="ECO:0000256" key="3">
    <source>
        <dbReference type="ARBA" id="ARBA00022448"/>
    </source>
</evidence>
<dbReference type="InterPro" id="IPR050277">
    <property type="entry name" value="Sodium:Solute_Symporter"/>
</dbReference>
<feature type="transmembrane region" description="Helical" evidence="13">
    <location>
        <begin position="468"/>
        <end position="486"/>
    </location>
</feature>
<comment type="catalytic activity">
    <reaction evidence="12">
        <text>L-proline(in) + Na(+)(in) = L-proline(out) + Na(+)(out)</text>
        <dbReference type="Rhea" id="RHEA:28967"/>
        <dbReference type="ChEBI" id="CHEBI:29101"/>
        <dbReference type="ChEBI" id="CHEBI:60039"/>
    </reaction>
</comment>
<dbReference type="RefSeq" id="WP_184676137.1">
    <property type="nucleotide sequence ID" value="NZ_JACHGY010000001.1"/>
</dbReference>
<protein>
    <submittedName>
        <fullName evidence="14">Na+/proline symporter</fullName>
    </submittedName>
</protein>
<evidence type="ECO:0000256" key="13">
    <source>
        <dbReference type="SAM" id="Phobius"/>
    </source>
</evidence>
<name>A0A7X0H3U1_9BACT</name>
<dbReference type="Proteomes" id="UP000541810">
    <property type="component" value="Unassembled WGS sequence"/>
</dbReference>
<feature type="transmembrane region" description="Helical" evidence="13">
    <location>
        <begin position="192"/>
        <end position="211"/>
    </location>
</feature>
<evidence type="ECO:0000256" key="7">
    <source>
        <dbReference type="ARBA" id="ARBA00022989"/>
    </source>
</evidence>
<organism evidence="14 15">
    <name type="scientific">Algisphaera agarilytica</name>
    <dbReference type="NCBI Taxonomy" id="1385975"/>
    <lineage>
        <taxon>Bacteria</taxon>
        <taxon>Pseudomonadati</taxon>
        <taxon>Planctomycetota</taxon>
        <taxon>Phycisphaerae</taxon>
        <taxon>Phycisphaerales</taxon>
        <taxon>Phycisphaeraceae</taxon>
        <taxon>Algisphaera</taxon>
    </lineage>
</organism>
<comment type="caution">
    <text evidence="14">The sequence shown here is derived from an EMBL/GenBank/DDBJ whole genome shotgun (WGS) entry which is preliminary data.</text>
</comment>
<keyword evidence="3" id="KW-0813">Transport</keyword>
<evidence type="ECO:0000313" key="14">
    <source>
        <dbReference type="EMBL" id="MBB6428735.1"/>
    </source>
</evidence>
<evidence type="ECO:0000256" key="11">
    <source>
        <dbReference type="ARBA" id="ARBA00023201"/>
    </source>
</evidence>
<evidence type="ECO:0000256" key="8">
    <source>
        <dbReference type="ARBA" id="ARBA00023053"/>
    </source>
</evidence>
<dbReference type="PANTHER" id="PTHR48086:SF3">
    <property type="entry name" value="SODIUM_PROLINE SYMPORTER"/>
    <property type="match status" value="1"/>
</dbReference>
<dbReference type="PANTHER" id="PTHR48086">
    <property type="entry name" value="SODIUM/PROLINE SYMPORTER-RELATED"/>
    <property type="match status" value="1"/>
</dbReference>
<keyword evidence="9" id="KW-0406">Ion transport</keyword>
<feature type="transmembrane region" description="Helical" evidence="13">
    <location>
        <begin position="319"/>
        <end position="347"/>
    </location>
</feature>
<evidence type="ECO:0000256" key="10">
    <source>
        <dbReference type="ARBA" id="ARBA00023136"/>
    </source>
</evidence>
<dbReference type="GO" id="GO:0006814">
    <property type="term" value="P:sodium ion transport"/>
    <property type="evidence" value="ECO:0007669"/>
    <property type="project" value="UniProtKB-KW"/>
</dbReference>
<feature type="transmembrane region" description="Helical" evidence="13">
    <location>
        <begin position="394"/>
        <end position="417"/>
    </location>
</feature>
<keyword evidence="5 13" id="KW-0812">Transmembrane</keyword>
<feature type="transmembrane region" description="Helical" evidence="13">
    <location>
        <begin position="73"/>
        <end position="95"/>
    </location>
</feature>
<reference evidence="14 15" key="1">
    <citation type="submission" date="2020-08" db="EMBL/GenBank/DDBJ databases">
        <title>Genomic Encyclopedia of Type Strains, Phase IV (KMG-IV): sequencing the most valuable type-strain genomes for metagenomic binning, comparative biology and taxonomic classification.</title>
        <authorList>
            <person name="Goeker M."/>
        </authorList>
    </citation>
    <scope>NUCLEOTIDE SEQUENCE [LARGE SCALE GENOMIC DNA]</scope>
    <source>
        <strain evidence="14 15">DSM 103725</strain>
    </source>
</reference>
<keyword evidence="15" id="KW-1185">Reference proteome</keyword>
<dbReference type="AlphaFoldDB" id="A0A7X0H3U1"/>
<keyword evidence="11" id="KW-0739">Sodium transport</keyword>
<comment type="similarity">
    <text evidence="2">Belongs to the sodium:solute symporter (SSF) (TC 2.A.21) family.</text>
</comment>
<keyword evidence="6" id="KW-0769">Symport</keyword>
<feature type="transmembrane region" description="Helical" evidence="13">
    <location>
        <begin position="429"/>
        <end position="448"/>
    </location>
</feature>
<evidence type="ECO:0000256" key="5">
    <source>
        <dbReference type="ARBA" id="ARBA00022692"/>
    </source>
</evidence>
<dbReference type="EMBL" id="JACHGY010000001">
    <property type="protein sequence ID" value="MBB6428735.1"/>
    <property type="molecule type" value="Genomic_DNA"/>
</dbReference>
<dbReference type="InterPro" id="IPR001734">
    <property type="entry name" value="Na/solute_symporter"/>
</dbReference>
<evidence type="ECO:0000256" key="1">
    <source>
        <dbReference type="ARBA" id="ARBA00004651"/>
    </source>
</evidence>
<gene>
    <name evidence="14" type="ORF">HNQ40_000541</name>
</gene>
<feature type="transmembrane region" description="Helical" evidence="13">
    <location>
        <begin position="48"/>
        <end position="67"/>
    </location>
</feature>
<evidence type="ECO:0000256" key="9">
    <source>
        <dbReference type="ARBA" id="ARBA00023065"/>
    </source>
</evidence>
<evidence type="ECO:0000313" key="15">
    <source>
        <dbReference type="Proteomes" id="UP000541810"/>
    </source>
</evidence>
<keyword evidence="7 13" id="KW-1133">Transmembrane helix</keyword>
<evidence type="ECO:0000256" key="6">
    <source>
        <dbReference type="ARBA" id="ARBA00022847"/>
    </source>
</evidence>
<evidence type="ECO:0000256" key="2">
    <source>
        <dbReference type="ARBA" id="ARBA00006434"/>
    </source>
</evidence>
<dbReference type="Gene3D" id="1.20.1730.10">
    <property type="entry name" value="Sodium/glucose cotransporter"/>
    <property type="match status" value="1"/>
</dbReference>
<sequence length="502" mass="54215">MGFGDYLALTGLAASAIVFFLLARSAASNRLTVSSYLLADRTATKKDYGPSMVAASTSLATVILFFLGTVSYYGWTLLLCGITYYAGQILFIKLVGRTRISTNSLSTNAQFWHDYTGARFTSFVIALLTVMAFLIILFVELYIGSVILTYYFAGDDGVSGWAGLLAFVLLGSVVIAYVRVGGMRVVFQTDAWQLRLMLASVIALAIFVFTLPPTTSDTEPPAFGSFSASAGTLIVFYAWIILLNFTLPFTQLSSWQRLASTSSVREAMSGLIRSSPSFLIIWFLPVLCFAGLLAKGYEFGDLTQLFDTLRTGPETSEGILYPIIFIGFASALFSTADTAMIALQFAVSDKLLSGKTFQSTDEQVLRKRFLVSMIVIVILLGAVFFVAQADLGSWFMPLVYAIFGQLTITAPQMLYAIVGHIRGASSRSLSVLGDSLNAVAMCLAWLILMGSTLLKAQGYLPQEMSQEIATFIAVAVSTLGVLAAHITKGTENLSALEAGQQS</sequence>
<proteinExistence type="inferred from homology"/>
<feature type="transmembrane region" description="Helical" evidence="13">
    <location>
        <begin position="123"/>
        <end position="152"/>
    </location>
</feature>
<keyword evidence="4" id="KW-1003">Cell membrane</keyword>
<dbReference type="InterPro" id="IPR038377">
    <property type="entry name" value="Na/Glc_symporter_sf"/>
</dbReference>
<feature type="transmembrane region" description="Helical" evidence="13">
    <location>
        <begin position="368"/>
        <end position="388"/>
    </location>
</feature>
<evidence type="ECO:0000256" key="12">
    <source>
        <dbReference type="ARBA" id="ARBA00033708"/>
    </source>
</evidence>
<feature type="transmembrane region" description="Helical" evidence="13">
    <location>
        <begin position="158"/>
        <end position="180"/>
    </location>
</feature>
<dbReference type="GO" id="GO:0005886">
    <property type="term" value="C:plasma membrane"/>
    <property type="evidence" value="ECO:0007669"/>
    <property type="project" value="UniProtKB-SubCell"/>
</dbReference>
<comment type="subcellular location">
    <subcellularLocation>
        <location evidence="1">Cell membrane</location>
        <topology evidence="1">Multi-pass membrane protein</topology>
    </subcellularLocation>
</comment>
<evidence type="ECO:0000256" key="4">
    <source>
        <dbReference type="ARBA" id="ARBA00022475"/>
    </source>
</evidence>